<dbReference type="InterPro" id="IPR050176">
    <property type="entry name" value="LTTR"/>
</dbReference>
<evidence type="ECO:0000256" key="3">
    <source>
        <dbReference type="ARBA" id="ARBA00023125"/>
    </source>
</evidence>
<comment type="similarity">
    <text evidence="1">Belongs to the LysR transcriptional regulatory family.</text>
</comment>
<organism evidence="6 7">
    <name type="scientific">Occultella glacieicola</name>
    <dbReference type="NCBI Taxonomy" id="2518684"/>
    <lineage>
        <taxon>Bacteria</taxon>
        <taxon>Bacillati</taxon>
        <taxon>Actinomycetota</taxon>
        <taxon>Actinomycetes</taxon>
        <taxon>Micrococcales</taxon>
        <taxon>Ruaniaceae</taxon>
        <taxon>Occultella</taxon>
    </lineage>
</organism>
<dbReference type="InterPro" id="IPR000847">
    <property type="entry name" value="LysR_HTH_N"/>
</dbReference>
<dbReference type="SUPFAM" id="SSF46785">
    <property type="entry name" value="Winged helix' DNA-binding domain"/>
    <property type="match status" value="1"/>
</dbReference>
<dbReference type="PANTHER" id="PTHR30579">
    <property type="entry name" value="TRANSCRIPTIONAL REGULATOR"/>
    <property type="match status" value="1"/>
</dbReference>
<evidence type="ECO:0000259" key="5">
    <source>
        <dbReference type="PROSITE" id="PS50931"/>
    </source>
</evidence>
<dbReference type="RefSeq" id="WP_133106204.1">
    <property type="nucleotide sequence ID" value="NZ_SMNA01000002.1"/>
</dbReference>
<dbReference type="SUPFAM" id="SSF53850">
    <property type="entry name" value="Periplasmic binding protein-like II"/>
    <property type="match status" value="1"/>
</dbReference>
<dbReference type="PROSITE" id="PS50931">
    <property type="entry name" value="HTH_LYSR"/>
    <property type="match status" value="1"/>
</dbReference>
<dbReference type="EMBL" id="SMNA01000002">
    <property type="protein sequence ID" value="TDE97277.1"/>
    <property type="molecule type" value="Genomic_DNA"/>
</dbReference>
<dbReference type="Gene3D" id="3.40.190.10">
    <property type="entry name" value="Periplasmic binding protein-like II"/>
    <property type="match status" value="2"/>
</dbReference>
<evidence type="ECO:0000256" key="1">
    <source>
        <dbReference type="ARBA" id="ARBA00009437"/>
    </source>
</evidence>
<keyword evidence="4" id="KW-0804">Transcription</keyword>
<evidence type="ECO:0000256" key="4">
    <source>
        <dbReference type="ARBA" id="ARBA00023163"/>
    </source>
</evidence>
<comment type="caution">
    <text evidence="6">The sequence shown here is derived from an EMBL/GenBank/DDBJ whole genome shotgun (WGS) entry which is preliminary data.</text>
</comment>
<dbReference type="Proteomes" id="UP000504882">
    <property type="component" value="Unassembled WGS sequence"/>
</dbReference>
<dbReference type="Pfam" id="PF03466">
    <property type="entry name" value="LysR_substrate"/>
    <property type="match status" value="1"/>
</dbReference>
<gene>
    <name evidence="6" type="ORF">EXU48_03470</name>
</gene>
<sequence length="294" mass="30731">MQASLDITPLRSLVAVADHGGFARAAEALHLTQPAVSQHIRKLEKAVGRDLVTKRGRVSVFTEAGTHLLDEARLILSAHDGALGRLQALPTTIVVGSTEHGAEDLLPVVADALRAANPGATVRFRVDRGARLAEEVERGTVDVALLLGADDDAPGDLPAAPLPVSWFATPGWRAPENGAIPVVAFDAPCRIRDRALRGLAEDGRPGEVTVDCTSLAGVLVAVRSGLGVTALPLQDAAPGLVVRPDLPDLEPIPLRVRARVGASEFGHVAARAVRTHLGADAPAIRHTRAFAAAR</sequence>
<dbReference type="PRINTS" id="PR00039">
    <property type="entry name" value="HTHLYSR"/>
</dbReference>
<dbReference type="InterPro" id="IPR036388">
    <property type="entry name" value="WH-like_DNA-bd_sf"/>
</dbReference>
<keyword evidence="3" id="KW-0238">DNA-binding</keyword>
<accession>A0ABY2E6V0</accession>
<keyword evidence="7" id="KW-1185">Reference proteome</keyword>
<evidence type="ECO:0000313" key="7">
    <source>
        <dbReference type="Proteomes" id="UP000504882"/>
    </source>
</evidence>
<reference evidence="6 7" key="1">
    <citation type="submission" date="2019-03" db="EMBL/GenBank/DDBJ databases">
        <title>Genomic features of bacteria from cold environments.</title>
        <authorList>
            <person name="Shen L."/>
        </authorList>
    </citation>
    <scope>NUCLEOTIDE SEQUENCE [LARGE SCALE GENOMIC DNA]</scope>
    <source>
        <strain evidence="7">T3246-1</strain>
    </source>
</reference>
<evidence type="ECO:0000256" key="2">
    <source>
        <dbReference type="ARBA" id="ARBA00023015"/>
    </source>
</evidence>
<dbReference type="Gene3D" id="1.10.10.10">
    <property type="entry name" value="Winged helix-like DNA-binding domain superfamily/Winged helix DNA-binding domain"/>
    <property type="match status" value="1"/>
</dbReference>
<keyword evidence="2" id="KW-0805">Transcription regulation</keyword>
<evidence type="ECO:0000313" key="6">
    <source>
        <dbReference type="EMBL" id="TDE97277.1"/>
    </source>
</evidence>
<dbReference type="InterPro" id="IPR036390">
    <property type="entry name" value="WH_DNA-bd_sf"/>
</dbReference>
<dbReference type="PANTHER" id="PTHR30579:SF7">
    <property type="entry name" value="HTH-TYPE TRANSCRIPTIONAL REGULATOR LRHA-RELATED"/>
    <property type="match status" value="1"/>
</dbReference>
<dbReference type="InterPro" id="IPR005119">
    <property type="entry name" value="LysR_subst-bd"/>
</dbReference>
<feature type="domain" description="HTH lysR-type" evidence="5">
    <location>
        <begin position="5"/>
        <end position="62"/>
    </location>
</feature>
<proteinExistence type="inferred from homology"/>
<dbReference type="Pfam" id="PF00126">
    <property type="entry name" value="HTH_1"/>
    <property type="match status" value="1"/>
</dbReference>
<name>A0ABY2E6V0_9MICO</name>
<protein>
    <submittedName>
        <fullName evidence="6">LysR family transcriptional regulator</fullName>
    </submittedName>
</protein>